<dbReference type="Proteomes" id="UP001152795">
    <property type="component" value="Unassembled WGS sequence"/>
</dbReference>
<keyword evidence="3" id="KW-1185">Reference proteome</keyword>
<feature type="compositionally biased region" description="Basic and acidic residues" evidence="1">
    <location>
        <begin position="37"/>
        <end position="48"/>
    </location>
</feature>
<evidence type="ECO:0000256" key="1">
    <source>
        <dbReference type="SAM" id="MobiDB-lite"/>
    </source>
</evidence>
<protein>
    <submittedName>
        <fullName evidence="2">Uncharacterized protein</fullName>
    </submittedName>
</protein>
<sequence>MGPESDDEMIAVAVAEVEEVARTPQKKAKSTARKTKATADKSQTEHKRDKLIELSSDGIVEKSVSFIRKSNKDVIDRLYDEHENQRMKFAADFLSTLIISKFASALGSFNAVESADALSDELLSDKLLKEDVSHLTRSISPNIPFIGLISGGCTTARHVVAHIWNRKEEEPEVSDEAKHLLLHTECHNPESPASGEIHE</sequence>
<dbReference type="AlphaFoldDB" id="A0A7D9DFN8"/>
<evidence type="ECO:0000313" key="2">
    <source>
        <dbReference type="EMBL" id="CAB3983702.1"/>
    </source>
</evidence>
<evidence type="ECO:0000313" key="3">
    <source>
        <dbReference type="Proteomes" id="UP001152795"/>
    </source>
</evidence>
<feature type="compositionally biased region" description="Basic residues" evidence="1">
    <location>
        <begin position="24"/>
        <end position="36"/>
    </location>
</feature>
<name>A0A7D9DFN8_PARCT</name>
<accession>A0A7D9DFN8</accession>
<organism evidence="2 3">
    <name type="scientific">Paramuricea clavata</name>
    <name type="common">Red gorgonian</name>
    <name type="synonym">Violescent sea-whip</name>
    <dbReference type="NCBI Taxonomy" id="317549"/>
    <lineage>
        <taxon>Eukaryota</taxon>
        <taxon>Metazoa</taxon>
        <taxon>Cnidaria</taxon>
        <taxon>Anthozoa</taxon>
        <taxon>Octocorallia</taxon>
        <taxon>Malacalcyonacea</taxon>
        <taxon>Plexauridae</taxon>
        <taxon>Paramuricea</taxon>
    </lineage>
</organism>
<gene>
    <name evidence="2" type="ORF">PACLA_8A005954</name>
</gene>
<dbReference type="EMBL" id="CACRXK020000644">
    <property type="protein sequence ID" value="CAB3983702.1"/>
    <property type="molecule type" value="Genomic_DNA"/>
</dbReference>
<reference evidence="2" key="1">
    <citation type="submission" date="2020-04" db="EMBL/GenBank/DDBJ databases">
        <authorList>
            <person name="Alioto T."/>
            <person name="Alioto T."/>
            <person name="Gomez Garrido J."/>
        </authorList>
    </citation>
    <scope>NUCLEOTIDE SEQUENCE</scope>
    <source>
        <strain evidence="2">A484AB</strain>
    </source>
</reference>
<feature type="region of interest" description="Disordered" evidence="1">
    <location>
        <begin position="21"/>
        <end position="48"/>
    </location>
</feature>
<proteinExistence type="predicted"/>
<comment type="caution">
    <text evidence="2">The sequence shown here is derived from an EMBL/GenBank/DDBJ whole genome shotgun (WGS) entry which is preliminary data.</text>
</comment>